<reference evidence="4" key="1">
    <citation type="journal article" date="2017" name="Nat. Commun.">
        <title>The asparagus genome sheds light on the origin and evolution of a young Y chromosome.</title>
        <authorList>
            <person name="Harkess A."/>
            <person name="Zhou J."/>
            <person name="Xu C."/>
            <person name="Bowers J.E."/>
            <person name="Van der Hulst R."/>
            <person name="Ayyampalayam S."/>
            <person name="Mercati F."/>
            <person name="Riccardi P."/>
            <person name="McKain M.R."/>
            <person name="Kakrana A."/>
            <person name="Tang H."/>
            <person name="Ray J."/>
            <person name="Groenendijk J."/>
            <person name="Arikit S."/>
            <person name="Mathioni S.M."/>
            <person name="Nakano M."/>
            <person name="Shan H."/>
            <person name="Telgmann-Rauber A."/>
            <person name="Kanno A."/>
            <person name="Yue Z."/>
            <person name="Chen H."/>
            <person name="Li W."/>
            <person name="Chen Y."/>
            <person name="Xu X."/>
            <person name="Zhang Y."/>
            <person name="Luo S."/>
            <person name="Chen H."/>
            <person name="Gao J."/>
            <person name="Mao Z."/>
            <person name="Pires J.C."/>
            <person name="Luo M."/>
            <person name="Kudrna D."/>
            <person name="Wing R.A."/>
            <person name="Meyers B.C."/>
            <person name="Yi K."/>
            <person name="Kong H."/>
            <person name="Lavrijsen P."/>
            <person name="Sunseri F."/>
            <person name="Falavigna A."/>
            <person name="Ye Y."/>
            <person name="Leebens-Mack J.H."/>
            <person name="Chen G."/>
        </authorList>
    </citation>
    <scope>NUCLEOTIDE SEQUENCE [LARGE SCALE GENOMIC DNA]</scope>
    <source>
        <strain evidence="4">cv. DH0086</strain>
    </source>
</reference>
<dbReference type="Gramene" id="ONK81396">
    <property type="protein sequence ID" value="ONK81396"/>
    <property type="gene ID" value="A4U43_C01F28620"/>
</dbReference>
<keyword evidence="2" id="KW-1133">Transmembrane helix</keyword>
<dbReference type="AlphaFoldDB" id="A0A5P1FSW0"/>
<sequence length="144" mass="15606">MARHLQSHHHLPSLLSSASPPLLLLLLLVAAIASIILSLCTTKKHTNISKLRSKLPSPPPPSSTSDRKLVGKLSGMGSKAMVVAKMVSWTRGGDREEEEEAAVWRKSILMGEKCRPLNFSGKIVYDEEGNEVKEAQERVAGGGK</sequence>
<proteinExistence type="predicted"/>
<name>A0A5P1FSW0_ASPOF</name>
<dbReference type="OrthoDB" id="674685at2759"/>
<feature type="region of interest" description="Disordered" evidence="1">
    <location>
        <begin position="48"/>
        <end position="69"/>
    </location>
</feature>
<gene>
    <name evidence="3" type="ORF">A4U43_C01F28620</name>
</gene>
<evidence type="ECO:0000256" key="2">
    <source>
        <dbReference type="SAM" id="Phobius"/>
    </source>
</evidence>
<dbReference type="PANTHER" id="PTHR33237:SF31">
    <property type="entry name" value="F2P16.13 PROTEIN"/>
    <property type="match status" value="1"/>
</dbReference>
<dbReference type="EMBL" id="CM007381">
    <property type="protein sequence ID" value="ONK81396.1"/>
    <property type="molecule type" value="Genomic_DNA"/>
</dbReference>
<keyword evidence="4" id="KW-1185">Reference proteome</keyword>
<organism evidence="3 4">
    <name type="scientific">Asparagus officinalis</name>
    <name type="common">Garden asparagus</name>
    <dbReference type="NCBI Taxonomy" id="4686"/>
    <lineage>
        <taxon>Eukaryota</taxon>
        <taxon>Viridiplantae</taxon>
        <taxon>Streptophyta</taxon>
        <taxon>Embryophyta</taxon>
        <taxon>Tracheophyta</taxon>
        <taxon>Spermatophyta</taxon>
        <taxon>Magnoliopsida</taxon>
        <taxon>Liliopsida</taxon>
        <taxon>Asparagales</taxon>
        <taxon>Asparagaceae</taxon>
        <taxon>Asparagoideae</taxon>
        <taxon>Asparagus</taxon>
    </lineage>
</organism>
<accession>A0A5P1FSW0</accession>
<evidence type="ECO:0000313" key="4">
    <source>
        <dbReference type="Proteomes" id="UP000243459"/>
    </source>
</evidence>
<keyword evidence="2" id="KW-0472">Membrane</keyword>
<evidence type="ECO:0000256" key="1">
    <source>
        <dbReference type="SAM" id="MobiDB-lite"/>
    </source>
</evidence>
<evidence type="ECO:0000313" key="3">
    <source>
        <dbReference type="EMBL" id="ONK81396.1"/>
    </source>
</evidence>
<protein>
    <submittedName>
        <fullName evidence="3">Uncharacterized protein</fullName>
    </submittedName>
</protein>
<dbReference type="Proteomes" id="UP000243459">
    <property type="component" value="Chromosome 1"/>
</dbReference>
<feature type="transmembrane region" description="Helical" evidence="2">
    <location>
        <begin position="22"/>
        <end position="42"/>
    </location>
</feature>
<dbReference type="OMA" id="AVWKRTI"/>
<dbReference type="PANTHER" id="PTHR33237">
    <property type="entry name" value="F2P16.13 PROTEIN-RELATED"/>
    <property type="match status" value="1"/>
</dbReference>
<keyword evidence="2" id="KW-0812">Transmembrane</keyword>